<dbReference type="Proteomes" id="UP000011666">
    <property type="component" value="Unassembled WGS sequence"/>
</dbReference>
<dbReference type="InterPro" id="IPR002213">
    <property type="entry name" value="UDP_glucos_trans"/>
</dbReference>
<dbReference type="EMBL" id="BANX01000008">
    <property type="protein sequence ID" value="GAC67518.1"/>
    <property type="molecule type" value="Genomic_DNA"/>
</dbReference>
<gene>
    <name evidence="2" type="ORF">GS4_08_01030</name>
</gene>
<keyword evidence="3" id="KW-1185">Reference proteome</keyword>
<dbReference type="STRING" id="1223545.GS4_08_01030"/>
<dbReference type="GO" id="GO:0008194">
    <property type="term" value="F:UDP-glycosyltransferase activity"/>
    <property type="evidence" value="ECO:0007669"/>
    <property type="project" value="InterPro"/>
</dbReference>
<dbReference type="GO" id="GO:0017000">
    <property type="term" value="P:antibiotic biosynthetic process"/>
    <property type="evidence" value="ECO:0007669"/>
    <property type="project" value="UniProtKB-ARBA"/>
</dbReference>
<dbReference type="CDD" id="cd03784">
    <property type="entry name" value="GT1_Gtf-like"/>
    <property type="match status" value="1"/>
</dbReference>
<dbReference type="AlphaFoldDB" id="M0QG13"/>
<dbReference type="Gene3D" id="3.40.50.2000">
    <property type="entry name" value="Glycogen Phosphorylase B"/>
    <property type="match status" value="2"/>
</dbReference>
<name>M0QG13_9ACTN</name>
<dbReference type="PANTHER" id="PTHR48050:SF13">
    <property type="entry name" value="STEROL 3-BETA-GLUCOSYLTRANSFERASE UGT80A2"/>
    <property type="match status" value="1"/>
</dbReference>
<reference evidence="2 3" key="1">
    <citation type="submission" date="2013-01" db="EMBL/GenBank/DDBJ databases">
        <title>Whole genome shotgun sequence of Gordonia soli NBRC 108243.</title>
        <authorList>
            <person name="Isaki-Nakamura S."/>
            <person name="Hosoyama A."/>
            <person name="Tsuchikane K."/>
            <person name="Ando Y."/>
            <person name="Baba S."/>
            <person name="Ohji S."/>
            <person name="Hamada M."/>
            <person name="Tamura T."/>
            <person name="Yamazoe A."/>
            <person name="Yamazaki S."/>
            <person name="Fujita N."/>
        </authorList>
    </citation>
    <scope>NUCLEOTIDE SEQUENCE [LARGE SCALE GENOMIC DNA]</scope>
    <source>
        <strain evidence="2 3">NBRC 108243</strain>
    </source>
</reference>
<organism evidence="2 3">
    <name type="scientific">Gordonia soli NBRC 108243</name>
    <dbReference type="NCBI Taxonomy" id="1223545"/>
    <lineage>
        <taxon>Bacteria</taxon>
        <taxon>Bacillati</taxon>
        <taxon>Actinomycetota</taxon>
        <taxon>Actinomycetes</taxon>
        <taxon>Mycobacteriales</taxon>
        <taxon>Gordoniaceae</taxon>
        <taxon>Gordonia</taxon>
    </lineage>
</organism>
<proteinExistence type="predicted"/>
<dbReference type="eggNOG" id="COG1819">
    <property type="taxonomic scope" value="Bacteria"/>
</dbReference>
<protein>
    <submittedName>
        <fullName evidence="2">Putative glycosyltransferase</fullName>
    </submittedName>
</protein>
<dbReference type="InterPro" id="IPR010610">
    <property type="entry name" value="EryCIII-like_C"/>
</dbReference>
<dbReference type="InterPro" id="IPR050426">
    <property type="entry name" value="Glycosyltransferase_28"/>
</dbReference>
<sequence length="433" mass="45808">MDMRVVVVLYGSRGDIQPGLCVALALQERGHEVVVAVPPNLAGFARTVGVVTVLPLGLDTGSAWSSDAASASMRRRNPLARLRFALSTVRAGFAAFDDALVGLLIGESPAAGDPDLLVVGPLCQERGVASAEALGIPVVVLRYGPMSENGTVGAAPGLTDGWSAAWKRRSWRVADRLTWWATGWNENSFRHRIGVPRARGPLPQRLRRNGVLQIQAYDPAIVPTLTDEWGPDKPVVGFLDLPPGARVGLAETRPDDPSLTAWLAAGEAPVFVSFGSMPLTDPDEVIARFAEAGRRGGVRLLMAIGDHRGPDRERPWVHHLGAADHAAVLPLCRAAIHHGGAGTTAATLRAGLPTLVCAVTADQPFWGQRVRDLGVGGSRRLRSITVDEIIGGLRVLLKSETRSAANELAATMVPPEKAVARVAGLIEASLPGE</sequence>
<evidence type="ECO:0000313" key="2">
    <source>
        <dbReference type="EMBL" id="GAC67518.1"/>
    </source>
</evidence>
<accession>M0QG13</accession>
<dbReference type="Pfam" id="PF06722">
    <property type="entry name" value="EryCIII-like_C"/>
    <property type="match status" value="1"/>
</dbReference>
<dbReference type="PANTHER" id="PTHR48050">
    <property type="entry name" value="STEROL 3-BETA-GLUCOSYLTRANSFERASE"/>
    <property type="match status" value="1"/>
</dbReference>
<dbReference type="GO" id="GO:0016758">
    <property type="term" value="F:hexosyltransferase activity"/>
    <property type="evidence" value="ECO:0007669"/>
    <property type="project" value="UniProtKB-ARBA"/>
</dbReference>
<comment type="caution">
    <text evidence="2">The sequence shown here is derived from an EMBL/GenBank/DDBJ whole genome shotgun (WGS) entry which is preliminary data.</text>
</comment>
<dbReference type="SUPFAM" id="SSF53756">
    <property type="entry name" value="UDP-Glycosyltransferase/glycogen phosphorylase"/>
    <property type="match status" value="1"/>
</dbReference>
<feature type="domain" description="Erythromycin biosynthesis protein CIII-like C-terminal" evidence="1">
    <location>
        <begin position="327"/>
        <end position="413"/>
    </location>
</feature>
<evidence type="ECO:0000313" key="3">
    <source>
        <dbReference type="Proteomes" id="UP000011666"/>
    </source>
</evidence>
<evidence type="ECO:0000259" key="1">
    <source>
        <dbReference type="Pfam" id="PF06722"/>
    </source>
</evidence>
<keyword evidence="2" id="KW-0808">Transferase</keyword>
<dbReference type="FunFam" id="3.40.50.2000:FF:000009">
    <property type="entry name" value="Sterol 3-beta-glucosyltransferase UGT80A2"/>
    <property type="match status" value="1"/>
</dbReference>